<evidence type="ECO:0000256" key="4">
    <source>
        <dbReference type="ARBA" id="ARBA00022833"/>
    </source>
</evidence>
<feature type="binding site" evidence="6">
    <location>
        <position position="117"/>
    </location>
    <ligand>
        <name>Zn(2+)</name>
        <dbReference type="ChEBI" id="CHEBI:29105"/>
        <note>catalytic</note>
    </ligand>
</feature>
<dbReference type="GO" id="GO:0005737">
    <property type="term" value="C:cytoplasm"/>
    <property type="evidence" value="ECO:0007669"/>
    <property type="project" value="TreeGrafter"/>
</dbReference>
<dbReference type="InterPro" id="IPR015517">
    <property type="entry name" value="dCMP_deaminase-rel"/>
</dbReference>
<sequence>MVAAPDRPASGDCPMICGAEAHATAADQRFMTYARHQAAKSKDPCKQVGAVVVGPLGEIRAIGHNRLPGDRDCPDTYADKRRKRERIVHAEVVAITSAARAGVALDGGTLFVTHPCCADCARMLVEAGIVEVVWPEQATFSEHWQESLREAEDEFARAGVRVRRMVA</sequence>
<dbReference type="PIRSF" id="PIRSF006019">
    <property type="entry name" value="dCMP_deaminase"/>
    <property type="match status" value="1"/>
</dbReference>
<dbReference type="GO" id="GO:0008270">
    <property type="term" value="F:zinc ion binding"/>
    <property type="evidence" value="ECO:0007669"/>
    <property type="project" value="InterPro"/>
</dbReference>
<dbReference type="GO" id="GO:0006220">
    <property type="term" value="P:pyrimidine nucleotide metabolic process"/>
    <property type="evidence" value="ECO:0007669"/>
    <property type="project" value="InterPro"/>
</dbReference>
<keyword evidence="4 6" id="KW-0862">Zinc</keyword>
<evidence type="ECO:0000256" key="2">
    <source>
        <dbReference type="ARBA" id="ARBA00022723"/>
    </source>
</evidence>
<gene>
    <name evidence="8" type="ORF">pRhico080</name>
</gene>
<reference evidence="8" key="1">
    <citation type="journal article" date="2004" name="FEMS Microbiol. Lett.">
        <title>Annotation of the pRhico plasmid of Azospirillum brasilense reveals its role in determining the outer surface composition.</title>
        <authorList>
            <person name="Vanbleu E."/>
            <person name="Marchal K."/>
            <person name="Lambrecht M."/>
            <person name="Mathys J."/>
            <person name="Vanderleyden J."/>
        </authorList>
    </citation>
    <scope>NUCLEOTIDE SEQUENCE</scope>
    <source>
        <plasmid evidence="8">90 MDa</plasmid>
    </source>
</reference>
<dbReference type="PROSITE" id="PS51747">
    <property type="entry name" value="CYT_DCMP_DEAMINASES_2"/>
    <property type="match status" value="1"/>
</dbReference>
<dbReference type="InterPro" id="IPR016193">
    <property type="entry name" value="Cytidine_deaminase-like"/>
</dbReference>
<dbReference type="PANTHER" id="PTHR11086:SF18">
    <property type="entry name" value="DEOXYCYTIDYLATE DEAMINASE"/>
    <property type="match status" value="1"/>
</dbReference>
<keyword evidence="8" id="KW-0614">Plasmid</keyword>
<accession>Q6QW52</accession>
<dbReference type="InterPro" id="IPR016192">
    <property type="entry name" value="APOBEC/CMP_deaminase_Zn-bd"/>
</dbReference>
<evidence type="ECO:0000256" key="3">
    <source>
        <dbReference type="ARBA" id="ARBA00022801"/>
    </source>
</evidence>
<evidence type="ECO:0000256" key="5">
    <source>
        <dbReference type="PIRSR" id="PIRSR006019-1"/>
    </source>
</evidence>
<dbReference type="EMBL" id="AY523974">
    <property type="protein sequence ID" value="AAS83068.1"/>
    <property type="molecule type" value="Genomic_DNA"/>
</dbReference>
<feature type="binding site" evidence="6">
    <location>
        <position position="120"/>
    </location>
    <ligand>
        <name>Zn(2+)</name>
        <dbReference type="ChEBI" id="CHEBI:29105"/>
        <note>catalytic</note>
    </ligand>
</feature>
<dbReference type="AlphaFoldDB" id="Q6QW52"/>
<feature type="domain" description="CMP/dCMP-type deaminase" evidence="7">
    <location>
        <begin position="25"/>
        <end position="155"/>
    </location>
</feature>
<feature type="binding site" evidence="6">
    <location>
        <position position="89"/>
    </location>
    <ligand>
        <name>Zn(2+)</name>
        <dbReference type="ChEBI" id="CHEBI:29105"/>
        <note>catalytic</note>
    </ligand>
</feature>
<dbReference type="GO" id="GO:0004132">
    <property type="term" value="F:dCMP deaminase activity"/>
    <property type="evidence" value="ECO:0007669"/>
    <property type="project" value="InterPro"/>
</dbReference>
<comment type="similarity">
    <text evidence="1">Belongs to the cytidine and deoxycytidylate deaminase family.</text>
</comment>
<name>Q6QW52_AZOBR</name>
<evidence type="ECO:0000256" key="6">
    <source>
        <dbReference type="PIRSR" id="PIRSR006019-2"/>
    </source>
</evidence>
<evidence type="ECO:0000313" key="8">
    <source>
        <dbReference type="EMBL" id="AAS83068.1"/>
    </source>
</evidence>
<geneLocation type="plasmid" evidence="8">
    <name>90 MDa</name>
</geneLocation>
<feature type="active site" description="Proton donor" evidence="5">
    <location>
        <position position="91"/>
    </location>
</feature>
<dbReference type="Pfam" id="PF00383">
    <property type="entry name" value="dCMP_cyt_deam_1"/>
    <property type="match status" value="1"/>
</dbReference>
<protein>
    <submittedName>
        <fullName evidence="8">dCMP deaminase-like protein</fullName>
    </submittedName>
</protein>
<evidence type="ECO:0000259" key="7">
    <source>
        <dbReference type="PROSITE" id="PS51747"/>
    </source>
</evidence>
<keyword evidence="2 6" id="KW-0479">Metal-binding</keyword>
<dbReference type="PROSITE" id="PS00903">
    <property type="entry name" value="CYT_DCMP_DEAMINASES_1"/>
    <property type="match status" value="1"/>
</dbReference>
<dbReference type="InterPro" id="IPR002125">
    <property type="entry name" value="CMP_dCMP_dom"/>
</dbReference>
<dbReference type="Gene3D" id="3.40.140.10">
    <property type="entry name" value="Cytidine Deaminase, domain 2"/>
    <property type="match status" value="1"/>
</dbReference>
<comment type="cofactor">
    <cofactor evidence="6">
        <name>Zn(2+)</name>
        <dbReference type="ChEBI" id="CHEBI:29105"/>
    </cofactor>
</comment>
<keyword evidence="3" id="KW-0378">Hydrolase</keyword>
<dbReference type="InterPro" id="IPR016473">
    <property type="entry name" value="dCMP_deaminase"/>
</dbReference>
<evidence type="ECO:0000256" key="1">
    <source>
        <dbReference type="ARBA" id="ARBA00006576"/>
    </source>
</evidence>
<dbReference type="SUPFAM" id="SSF53927">
    <property type="entry name" value="Cytidine deaminase-like"/>
    <property type="match status" value="1"/>
</dbReference>
<proteinExistence type="inferred from homology"/>
<organism evidence="8">
    <name type="scientific">Azospirillum brasilense</name>
    <dbReference type="NCBI Taxonomy" id="192"/>
    <lineage>
        <taxon>Bacteria</taxon>
        <taxon>Pseudomonadati</taxon>
        <taxon>Pseudomonadota</taxon>
        <taxon>Alphaproteobacteria</taxon>
        <taxon>Rhodospirillales</taxon>
        <taxon>Azospirillaceae</taxon>
        <taxon>Azospirillum</taxon>
    </lineage>
</organism>
<dbReference type="PANTHER" id="PTHR11086">
    <property type="entry name" value="DEOXYCYTIDYLATE DEAMINASE-RELATED"/>
    <property type="match status" value="1"/>
</dbReference>